<dbReference type="InterPro" id="IPR025110">
    <property type="entry name" value="AMP-bd_C"/>
</dbReference>
<dbReference type="InterPro" id="IPR009081">
    <property type="entry name" value="PP-bd_ACP"/>
</dbReference>
<comment type="cofactor">
    <cofactor evidence="1">
        <name>pantetheine 4'-phosphate</name>
        <dbReference type="ChEBI" id="CHEBI:47942"/>
    </cofactor>
</comment>
<dbReference type="InterPro" id="IPR000873">
    <property type="entry name" value="AMP-dep_synth/lig_dom"/>
</dbReference>
<dbReference type="FunFam" id="3.40.50.980:FF:000002">
    <property type="entry name" value="Enterobactin synthetase component F"/>
    <property type="match status" value="1"/>
</dbReference>
<dbReference type="Pfam" id="PF00501">
    <property type="entry name" value="AMP-binding"/>
    <property type="match status" value="1"/>
</dbReference>
<dbReference type="InterPro" id="IPR029058">
    <property type="entry name" value="AB_hydrolase_fold"/>
</dbReference>
<dbReference type="SMART" id="SM00823">
    <property type="entry name" value="PKS_PP"/>
    <property type="match status" value="2"/>
</dbReference>
<dbReference type="PANTHER" id="PTHR45527:SF1">
    <property type="entry name" value="FATTY ACID SYNTHASE"/>
    <property type="match status" value="1"/>
</dbReference>
<dbReference type="SUPFAM" id="SSF47336">
    <property type="entry name" value="ACP-like"/>
    <property type="match status" value="2"/>
</dbReference>
<dbReference type="FunFam" id="2.30.38.10:FF:000001">
    <property type="entry name" value="Non-ribosomal peptide synthetase PvdI"/>
    <property type="match status" value="1"/>
</dbReference>
<dbReference type="Pfam" id="PF00550">
    <property type="entry name" value="PP-binding"/>
    <property type="match status" value="2"/>
</dbReference>
<dbReference type="GO" id="GO:0003824">
    <property type="term" value="F:catalytic activity"/>
    <property type="evidence" value="ECO:0007669"/>
    <property type="project" value="InterPro"/>
</dbReference>
<comment type="similarity">
    <text evidence="2">Belongs to the ATP-dependent AMP-binding enzyme family.</text>
</comment>
<dbReference type="EMBL" id="CP163435">
    <property type="protein sequence ID" value="XDQ28939.1"/>
    <property type="molecule type" value="Genomic_DNA"/>
</dbReference>
<dbReference type="InterPro" id="IPR020806">
    <property type="entry name" value="PKS_PP-bd"/>
</dbReference>
<dbReference type="GO" id="GO:0043041">
    <property type="term" value="P:amino acid activation for nonribosomal peptide biosynthetic process"/>
    <property type="evidence" value="ECO:0007669"/>
    <property type="project" value="TreeGrafter"/>
</dbReference>
<sequence length="2112" mass="226679">MTQQTSHDGRGTLEGVYPLTPLQEGMLFHALYDTDGVDVYNVQTAVELNGDLDPARLRSACRHVLRRHAVLRTAFQQRKSGQPVQLVARDVAVPWQFTDLSTLEPAEQRTRLARALAEDRARRFDMALPPLVRFALVRTAPDRHILVMTHHHILLDGWSVPLVLGDLFETYARGGDDAAAAALRPAVPFRDYLGWLAGQDRAAAEDAWRTALSGFEEPTLVAPGADAAGGRAMPRVVVVDLPEDVTARLTATARRHGLTANTVVQGAWALLLGLLTGRRDVVFGSTVSGRPPQLAGVEDMVGLLINTVPVRVRLDPERPLAELLSGLQDEQTALTPYHYLGLADVQRLAGTGELFDTSVAFENAPASADASAEGVPGLRIGLADLSHPGDEATGSNHYPLSLVATPGARLRLHVNYRADVYEHSRAQDMAARLRHLLEVFADAPGTPLGRIGWLTPGERELPARWNDTAHPVPATTLPELFEAQAARTPGASAAVCGDEKLSYAELNARANRLARLLVERGVGPESRVAVTLPRSLDLIVTLLAVLKAGGAYLPFEPGVPADRVAFMSAEAAPVTTVTRSDVRPAAAHGAPAVLLDDDAIRVRLAALSDADLTPAERSAPLCPAHPAYVLYTSGSTGRPKGVAVPHEAITNRLHWMQAQYGLTHDDRVLQKTPAGFDVSVWEFFWPLITGAALVLARPDGHRDPAYLAETIRAHAITTVHFVPSMLQAFTDEPTAAGCTGLRRVICSGEALPVELAGRLRALLPDAGLHNLYGPTEAAVDVTHWPAVHEPGATSVPIGRPVWNTGIHVLDAELRPVPAGVGGELYIAGVQLARGYLNRPALTAERFVADPFGPPGSRIYRTGDLARRRPDGVVEYLGRSDHQVKIRGQRIELGEIEAALDAQPGVAQSAVLAREDRPGNLRLAAYVVAETGHLPDPDALRAAVAATLPDYMVPPDLLVLPVFPLTPNGKLDRRALPRPQQRTPATGREPRGEREVTLCGLFAQVLGLEQVGADDSFFDLGGDSIISIQLVARARRAGLVLTPKDVFTHRSPAALARVARSEEGAVTESADAGIGALPLTPIVHWLREHGGPADAFHQSVLLRVPAGLDPDALTGALQAVLDRHDALRMRLSVRTTDGEWSLVVRRPGTVRAADLLSRADVRGLDGTALREAVRDRSARAAAQLAPSTGSMARAVWFDAGADRPGRLLLTVHHLAVDGVSWRVLLPDLKAAWQDLVRGTDPALAPVPTSLRTWAGRLSEAARDPRRTAELPLWQGMLEAGDPPLSDAPLDPARDTHATSASLTVRLPAEVTESLLTTVPAAFRAGVDDVLLTALALAVGAFRREQQLGEDTGVLVDLEGHGREDVVPGLDTSRTAGWFTNLYPVRIDPAVTDWDEVRAAGPALGRALKRVKEQLRALPDHGIGYGMLRHLNPDTGPELARYAPPQIGFNYLGRMSGSGNADWGLAAEQGAVVPGAPGAMPLWHTLDVNSVTEDREDGPHLTATWTWAGELLSEDDVRGIADAWSAALHALVAHTAGQGAGGLTPSDVPVEISQAELEGLEERYAGSAVADVLPLSPFQEGLLFHARYYPGGVDVHNVQLVLELTGELDRDTLRSVCQALVDRHPALRAGFARSDSGRPLQVVQRTAPILWQEADLTSVGTEGPHAALNRLLNDDRRRRFDPEHPPLVRFTLVRMADDRHTLVFTHHHILADGWSASVLLRDLAALSALRGDARGLAPAVSYRDYLGWLAEQDPAAAQHAWNEALDGVKEPTLIAPDVDIAYVPELPERVVLELPADLTAALTATARRQEVTLNTLVQAVWGVLVGGLTGRTDVVFGATVSVRPPELAGVEDMVGPLINTVPVRLRWDAEETVEELVARHQEEQTRLEGSRHLGLSDIQRPVGVGCLFDTSVVFENYPSAQALPALPGSAARVTGFSGRDAYHYPLKLMAVPGERLYLELSHRPDLVTAEQAETVAQQLLGLLEAAATRPRTPVGEATAGIGRLVAAPTAEPRRERAPAAPGIRETPRAPAPRTPEEALLCDLFADVLGVAAVGPRDGFFELGGDSLTALRLTGRISARMGQELCVREVFTHTTVAELADHMAGTLLGRTASQQ</sequence>
<keyword evidence="4" id="KW-0597">Phosphoprotein</keyword>
<keyword evidence="5" id="KW-0677">Repeat</keyword>
<dbReference type="InterPro" id="IPR020845">
    <property type="entry name" value="AMP-binding_CS"/>
</dbReference>
<dbReference type="Pfam" id="PF00668">
    <property type="entry name" value="Condensation"/>
    <property type="match status" value="3"/>
</dbReference>
<dbReference type="InterPro" id="IPR036736">
    <property type="entry name" value="ACP-like_sf"/>
</dbReference>
<evidence type="ECO:0000256" key="7">
    <source>
        <dbReference type="SAM" id="MobiDB-lite"/>
    </source>
</evidence>
<dbReference type="FunFam" id="1.10.1200.10:FF:000005">
    <property type="entry name" value="Nonribosomal peptide synthetase 1"/>
    <property type="match status" value="1"/>
</dbReference>
<feature type="domain" description="Carrier" evidence="8">
    <location>
        <begin position="988"/>
        <end position="1062"/>
    </location>
</feature>
<protein>
    <submittedName>
        <fullName evidence="9">Amino acid adenylation domain-containing protein</fullName>
    </submittedName>
</protein>
<feature type="region of interest" description="Disordered" evidence="7">
    <location>
        <begin position="2005"/>
        <end position="2031"/>
    </location>
</feature>
<proteinExistence type="inferred from homology"/>
<dbReference type="Gene3D" id="3.40.50.980">
    <property type="match status" value="2"/>
</dbReference>
<evidence type="ECO:0000259" key="8">
    <source>
        <dbReference type="PROSITE" id="PS50075"/>
    </source>
</evidence>
<reference evidence="9" key="1">
    <citation type="submission" date="2024-07" db="EMBL/GenBank/DDBJ databases">
        <authorList>
            <person name="Yu S.T."/>
        </authorList>
    </citation>
    <scope>NUCLEOTIDE SEQUENCE</scope>
    <source>
        <strain evidence="9">R21</strain>
    </source>
</reference>
<dbReference type="FunFam" id="1.10.1200.10:FF:000016">
    <property type="entry name" value="Non-ribosomal peptide synthase"/>
    <property type="match status" value="1"/>
</dbReference>
<dbReference type="PROSITE" id="PS50075">
    <property type="entry name" value="CARRIER"/>
    <property type="match status" value="2"/>
</dbReference>
<dbReference type="RefSeq" id="WP_369237456.1">
    <property type="nucleotide sequence ID" value="NZ_CP163435.1"/>
</dbReference>
<dbReference type="GO" id="GO:0072330">
    <property type="term" value="P:monocarboxylic acid biosynthetic process"/>
    <property type="evidence" value="ECO:0007669"/>
    <property type="project" value="UniProtKB-ARBA"/>
</dbReference>
<dbReference type="PANTHER" id="PTHR45527">
    <property type="entry name" value="NONRIBOSOMAL PEPTIDE SYNTHETASE"/>
    <property type="match status" value="1"/>
</dbReference>
<accession>A0AB39PIU0</accession>
<dbReference type="PROSITE" id="PS00455">
    <property type="entry name" value="AMP_BINDING"/>
    <property type="match status" value="1"/>
</dbReference>
<evidence type="ECO:0000256" key="5">
    <source>
        <dbReference type="ARBA" id="ARBA00022737"/>
    </source>
</evidence>
<dbReference type="NCBIfam" id="TIGR01733">
    <property type="entry name" value="AA-adenyl-dom"/>
    <property type="match status" value="1"/>
</dbReference>
<evidence type="ECO:0000313" key="9">
    <source>
        <dbReference type="EMBL" id="XDQ28939.1"/>
    </source>
</evidence>
<dbReference type="Pfam" id="PF13193">
    <property type="entry name" value="AMP-binding_C"/>
    <property type="match status" value="1"/>
</dbReference>
<dbReference type="FunFam" id="3.40.50.980:FF:000001">
    <property type="entry name" value="Non-ribosomal peptide synthetase"/>
    <property type="match status" value="1"/>
</dbReference>
<dbReference type="GO" id="GO:0008610">
    <property type="term" value="P:lipid biosynthetic process"/>
    <property type="evidence" value="ECO:0007669"/>
    <property type="project" value="UniProtKB-ARBA"/>
</dbReference>
<dbReference type="CDD" id="cd19534">
    <property type="entry name" value="E_NRPS"/>
    <property type="match status" value="1"/>
</dbReference>
<organism evidence="9">
    <name type="scientific">Streptomyces sp. R21</name>
    <dbReference type="NCBI Taxonomy" id="3238627"/>
    <lineage>
        <taxon>Bacteria</taxon>
        <taxon>Bacillati</taxon>
        <taxon>Actinomycetota</taxon>
        <taxon>Actinomycetes</taxon>
        <taxon>Kitasatosporales</taxon>
        <taxon>Streptomycetaceae</taxon>
        <taxon>Streptomyces</taxon>
    </lineage>
</organism>
<evidence type="ECO:0000256" key="1">
    <source>
        <dbReference type="ARBA" id="ARBA00001957"/>
    </source>
</evidence>
<dbReference type="SUPFAM" id="SSF56801">
    <property type="entry name" value="Acetyl-CoA synthetase-like"/>
    <property type="match status" value="1"/>
</dbReference>
<dbReference type="FunFam" id="3.40.50.12780:FF:000012">
    <property type="entry name" value="Non-ribosomal peptide synthetase"/>
    <property type="match status" value="1"/>
</dbReference>
<dbReference type="InterPro" id="IPR010071">
    <property type="entry name" value="AA_adenyl_dom"/>
</dbReference>
<dbReference type="CDD" id="cd19543">
    <property type="entry name" value="DCL_NRPS"/>
    <property type="match status" value="2"/>
</dbReference>
<dbReference type="PROSITE" id="PS00012">
    <property type="entry name" value="PHOSPHOPANTETHEINE"/>
    <property type="match status" value="2"/>
</dbReference>
<dbReference type="Gene3D" id="3.30.300.30">
    <property type="match status" value="1"/>
</dbReference>
<evidence type="ECO:0000256" key="6">
    <source>
        <dbReference type="ARBA" id="ARBA00023194"/>
    </source>
</evidence>
<dbReference type="GO" id="GO:0031177">
    <property type="term" value="F:phosphopantetheine binding"/>
    <property type="evidence" value="ECO:0007669"/>
    <property type="project" value="InterPro"/>
</dbReference>
<dbReference type="GO" id="GO:0044550">
    <property type="term" value="P:secondary metabolite biosynthetic process"/>
    <property type="evidence" value="ECO:0007669"/>
    <property type="project" value="UniProtKB-ARBA"/>
</dbReference>
<dbReference type="InterPro" id="IPR001242">
    <property type="entry name" value="Condensation_dom"/>
</dbReference>
<evidence type="ECO:0000256" key="3">
    <source>
        <dbReference type="ARBA" id="ARBA00022450"/>
    </source>
</evidence>
<dbReference type="Gene3D" id="3.40.50.1820">
    <property type="entry name" value="alpha/beta hydrolase"/>
    <property type="match status" value="1"/>
</dbReference>
<dbReference type="NCBIfam" id="TIGR01720">
    <property type="entry name" value="NRPS-para261"/>
    <property type="match status" value="1"/>
</dbReference>
<dbReference type="Gene3D" id="1.10.1200.10">
    <property type="entry name" value="ACP-like"/>
    <property type="match status" value="1"/>
</dbReference>
<dbReference type="InterPro" id="IPR010060">
    <property type="entry name" value="NRPS_synth"/>
</dbReference>
<dbReference type="Gene3D" id="3.30.559.10">
    <property type="entry name" value="Chloramphenicol acetyltransferase-like domain"/>
    <property type="match status" value="3"/>
</dbReference>
<dbReference type="Gene3D" id="3.30.559.30">
    <property type="entry name" value="Nonribosomal peptide synthetase, condensation domain"/>
    <property type="match status" value="3"/>
</dbReference>
<gene>
    <name evidence="9" type="ORF">AB5J56_31530</name>
</gene>
<dbReference type="FunFam" id="3.30.300.30:FF:000010">
    <property type="entry name" value="Enterobactin synthetase component F"/>
    <property type="match status" value="1"/>
</dbReference>
<evidence type="ECO:0000256" key="2">
    <source>
        <dbReference type="ARBA" id="ARBA00006432"/>
    </source>
</evidence>
<dbReference type="GO" id="GO:0005829">
    <property type="term" value="C:cytosol"/>
    <property type="evidence" value="ECO:0007669"/>
    <property type="project" value="TreeGrafter"/>
</dbReference>
<dbReference type="InterPro" id="IPR045851">
    <property type="entry name" value="AMP-bd_C_sf"/>
</dbReference>
<dbReference type="InterPro" id="IPR006162">
    <property type="entry name" value="Ppantetheine_attach_site"/>
</dbReference>
<feature type="domain" description="Carrier" evidence="8">
    <location>
        <begin position="2029"/>
        <end position="2104"/>
    </location>
</feature>
<evidence type="ECO:0000256" key="4">
    <source>
        <dbReference type="ARBA" id="ARBA00022553"/>
    </source>
</evidence>
<name>A0AB39PIU0_9ACTN</name>
<dbReference type="Gene3D" id="2.30.38.10">
    <property type="entry name" value="Luciferase, Domain 3"/>
    <property type="match status" value="1"/>
</dbReference>
<feature type="region of interest" description="Disordered" evidence="7">
    <location>
        <begin position="969"/>
        <end position="992"/>
    </location>
</feature>
<dbReference type="SUPFAM" id="SSF52777">
    <property type="entry name" value="CoA-dependent acyltransferases"/>
    <property type="match status" value="6"/>
</dbReference>
<dbReference type="InterPro" id="IPR023213">
    <property type="entry name" value="CAT-like_dom_sf"/>
</dbReference>
<keyword evidence="6" id="KW-0045">Antibiotic biosynthesis</keyword>
<keyword evidence="3" id="KW-0596">Phosphopantetheine</keyword>
<dbReference type="CDD" id="cd17646">
    <property type="entry name" value="A_NRPS_AB3403-like"/>
    <property type="match status" value="1"/>
</dbReference>
<dbReference type="SMART" id="SM01294">
    <property type="entry name" value="PKS_PP_betabranch"/>
    <property type="match status" value="1"/>
</dbReference>
<dbReference type="GO" id="GO:0017000">
    <property type="term" value="P:antibiotic biosynthetic process"/>
    <property type="evidence" value="ECO:0007669"/>
    <property type="project" value="UniProtKB-KW"/>
</dbReference>